<evidence type="ECO:0000313" key="2">
    <source>
        <dbReference type="Proteomes" id="UP000076852"/>
    </source>
</evidence>
<dbReference type="AlphaFoldDB" id="A0A160FPX8"/>
<accession>A0A160FPX8</accession>
<reference evidence="1 2" key="1">
    <citation type="journal article" date="2016" name="Gene">
        <title>PacBio SMRT assembly of a complex multi-replicon genome reveals chlorocatechol degradative operon in a region of genome plasticity.</title>
        <authorList>
            <person name="Ricker N."/>
            <person name="Shen S.Y."/>
            <person name="Goordial J."/>
            <person name="Jin S."/>
            <person name="Fulthorpe R.R."/>
        </authorList>
    </citation>
    <scope>NUCLEOTIDE SEQUENCE [LARGE SCALE GENOMIC DNA]</scope>
    <source>
        <strain evidence="1 2">OLGA172</strain>
    </source>
</reference>
<protein>
    <submittedName>
        <fullName evidence="1">Uncharacterized protein</fullName>
    </submittedName>
</protein>
<dbReference type="Proteomes" id="UP000076852">
    <property type="component" value="Chromosome 2"/>
</dbReference>
<dbReference type="STRING" id="1804984.AYM40_20890"/>
<dbReference type="EMBL" id="CP014579">
    <property type="protein sequence ID" value="ANB74910.1"/>
    <property type="molecule type" value="Genomic_DNA"/>
</dbReference>
<dbReference type="RefSeq" id="WP_063498212.1">
    <property type="nucleotide sequence ID" value="NZ_CP014579.1"/>
</dbReference>
<name>A0A160FPX8_9BURK</name>
<sequence>MSRTARGVRPLSWRVRAYDGEYLQHGAPLPLIAEISGNADDEPSIPIEHDRAQRCLLAVVLNLDCRRMACDLLHPFARVSDSMTVFVEEPESDGVAAGHVIARLDLMREADIAHGSLLMENQPRIDLETVKIEPADGVLDVLLRLLAFMVR</sequence>
<dbReference type="KEGG" id="buz:AYM40_20890"/>
<evidence type="ECO:0000313" key="1">
    <source>
        <dbReference type="EMBL" id="ANB74910.1"/>
    </source>
</evidence>
<gene>
    <name evidence="1" type="ORF">AYM40_20890</name>
</gene>
<keyword evidence="2" id="KW-1185">Reference proteome</keyword>
<organism evidence="1 2">
    <name type="scientific">Paraburkholderia phytofirmans OLGA172</name>
    <dbReference type="NCBI Taxonomy" id="1417228"/>
    <lineage>
        <taxon>Bacteria</taxon>
        <taxon>Pseudomonadati</taxon>
        <taxon>Pseudomonadota</taxon>
        <taxon>Betaproteobacteria</taxon>
        <taxon>Burkholderiales</taxon>
        <taxon>Burkholderiaceae</taxon>
        <taxon>Paraburkholderia</taxon>
    </lineage>
</organism>
<proteinExistence type="predicted"/>